<accession>A0A7Y9E2C4</accession>
<dbReference type="AlphaFoldDB" id="A0A7Y9E2C4"/>
<evidence type="ECO:0000313" key="5">
    <source>
        <dbReference type="Proteomes" id="UP000535890"/>
    </source>
</evidence>
<dbReference type="GO" id="GO:0004497">
    <property type="term" value="F:monooxygenase activity"/>
    <property type="evidence" value="ECO:0007669"/>
    <property type="project" value="UniProtKB-KW"/>
</dbReference>
<dbReference type="Proteomes" id="UP000535890">
    <property type="component" value="Unassembled WGS sequence"/>
</dbReference>
<keyword evidence="4" id="KW-0503">Monooxygenase</keyword>
<organism evidence="4 5">
    <name type="scientific">Actinomycetospora corticicola</name>
    <dbReference type="NCBI Taxonomy" id="663602"/>
    <lineage>
        <taxon>Bacteria</taxon>
        <taxon>Bacillati</taxon>
        <taxon>Actinomycetota</taxon>
        <taxon>Actinomycetes</taxon>
        <taxon>Pseudonocardiales</taxon>
        <taxon>Pseudonocardiaceae</taxon>
        <taxon>Actinomycetospora</taxon>
    </lineage>
</organism>
<dbReference type="InterPro" id="IPR036661">
    <property type="entry name" value="Luciferase-like_sf"/>
</dbReference>
<dbReference type="PANTHER" id="PTHR43244">
    <property type="match status" value="1"/>
</dbReference>
<dbReference type="GO" id="GO:0016705">
    <property type="term" value="F:oxidoreductase activity, acting on paired donors, with incorporation or reduction of molecular oxygen"/>
    <property type="evidence" value="ECO:0007669"/>
    <property type="project" value="InterPro"/>
</dbReference>
<sequence>MRLGATLVRLSPGDPYPVAEWARRLAGEGFESLWTPEIVGRGPLVPDPCVTLAVAAAVTAGVELGTATVQVPLHHPADLAHRFLSLAQVCGDRLTLGLSPGSTVDDHAALDVDFGARFRVFGAHVERLRTLLADGGDDRARLAPHGIAVPLLLGSWGANVERAARAFDGWLASGYRTSPDEIVEAHARYRAAGGGRALVYAVPTTDLGATRDALARYAEAGFDDAIVLIEPGGPDPAAVRALVGRPVSGAAAGPRPGPPSSAPDDRAG</sequence>
<feature type="domain" description="Luciferase-like" evidence="3">
    <location>
        <begin position="16"/>
        <end position="196"/>
    </location>
</feature>
<dbReference type="PANTHER" id="PTHR43244:SF1">
    <property type="entry name" value="5,10-METHYLENETETRAHYDROMETHANOPTERIN REDUCTASE"/>
    <property type="match status" value="1"/>
</dbReference>
<dbReference type="Pfam" id="PF00296">
    <property type="entry name" value="Bac_luciferase"/>
    <property type="match status" value="1"/>
</dbReference>
<reference evidence="4 5" key="1">
    <citation type="submission" date="2020-07" db="EMBL/GenBank/DDBJ databases">
        <title>Sequencing the genomes of 1000 actinobacteria strains.</title>
        <authorList>
            <person name="Klenk H.-P."/>
        </authorList>
    </citation>
    <scope>NUCLEOTIDE SEQUENCE [LARGE SCALE GENOMIC DNA]</scope>
    <source>
        <strain evidence="4 5">DSM 45772</strain>
    </source>
</reference>
<keyword evidence="1" id="KW-0560">Oxidoreductase</keyword>
<dbReference type="SUPFAM" id="SSF51679">
    <property type="entry name" value="Bacterial luciferase-like"/>
    <property type="match status" value="1"/>
</dbReference>
<name>A0A7Y9E2C4_9PSEU</name>
<gene>
    <name evidence="4" type="ORF">BJ983_005752</name>
</gene>
<evidence type="ECO:0000256" key="2">
    <source>
        <dbReference type="SAM" id="MobiDB-lite"/>
    </source>
</evidence>
<keyword evidence="5" id="KW-1185">Reference proteome</keyword>
<dbReference type="InterPro" id="IPR011251">
    <property type="entry name" value="Luciferase-like_dom"/>
</dbReference>
<dbReference type="RefSeq" id="WP_179796942.1">
    <property type="nucleotide sequence ID" value="NZ_BAABHP010000032.1"/>
</dbReference>
<evidence type="ECO:0000259" key="3">
    <source>
        <dbReference type="Pfam" id="PF00296"/>
    </source>
</evidence>
<evidence type="ECO:0000256" key="1">
    <source>
        <dbReference type="ARBA" id="ARBA00023002"/>
    </source>
</evidence>
<evidence type="ECO:0000313" key="4">
    <source>
        <dbReference type="EMBL" id="NYD39650.1"/>
    </source>
</evidence>
<dbReference type="InterPro" id="IPR050564">
    <property type="entry name" value="F420-G6PD/mer"/>
</dbReference>
<protein>
    <submittedName>
        <fullName evidence="4">Alkanesulfonate monooxygenase SsuD/methylene tetrahydromethanopterin reductase-like flavin-dependent oxidoreductase (Luciferase family)</fullName>
    </submittedName>
</protein>
<proteinExistence type="predicted"/>
<comment type="caution">
    <text evidence="4">The sequence shown here is derived from an EMBL/GenBank/DDBJ whole genome shotgun (WGS) entry which is preliminary data.</text>
</comment>
<feature type="region of interest" description="Disordered" evidence="2">
    <location>
        <begin position="247"/>
        <end position="268"/>
    </location>
</feature>
<dbReference type="Gene3D" id="3.20.20.30">
    <property type="entry name" value="Luciferase-like domain"/>
    <property type="match status" value="1"/>
</dbReference>
<dbReference type="EMBL" id="JACCBN010000001">
    <property type="protein sequence ID" value="NYD39650.1"/>
    <property type="molecule type" value="Genomic_DNA"/>
</dbReference>